<accession>A0AAD2D7J0</accession>
<dbReference type="Proteomes" id="UP001295684">
    <property type="component" value="Unassembled WGS sequence"/>
</dbReference>
<keyword evidence="3" id="KW-1185">Reference proteome</keyword>
<dbReference type="AlphaFoldDB" id="A0AAD2D7J0"/>
<evidence type="ECO:0000313" key="2">
    <source>
        <dbReference type="EMBL" id="CAI2382610.1"/>
    </source>
</evidence>
<proteinExistence type="predicted"/>
<keyword evidence="1" id="KW-0812">Transmembrane</keyword>
<evidence type="ECO:0000313" key="3">
    <source>
        <dbReference type="Proteomes" id="UP001295684"/>
    </source>
</evidence>
<name>A0AAD2D7J0_EUPCR</name>
<keyword evidence="1" id="KW-0472">Membrane</keyword>
<keyword evidence="1" id="KW-1133">Transmembrane helix</keyword>
<reference evidence="2" key="1">
    <citation type="submission" date="2023-07" db="EMBL/GenBank/DDBJ databases">
        <authorList>
            <consortium name="AG Swart"/>
            <person name="Singh M."/>
            <person name="Singh A."/>
            <person name="Seah K."/>
            <person name="Emmerich C."/>
        </authorList>
    </citation>
    <scope>NUCLEOTIDE SEQUENCE</scope>
    <source>
        <strain evidence="2">DP1</strain>
    </source>
</reference>
<protein>
    <submittedName>
        <fullName evidence="2">Uncharacterized protein</fullName>
    </submittedName>
</protein>
<evidence type="ECO:0000256" key="1">
    <source>
        <dbReference type="SAM" id="Phobius"/>
    </source>
</evidence>
<gene>
    <name evidence="2" type="ORF">ECRASSUSDP1_LOCUS24088</name>
</gene>
<sequence length="63" mass="7238">MHSLMILGLNPCLQPHRLSIPLPALEIKCTIGFRFSFTLWTMFFICFAICTSRLILLSIIQIL</sequence>
<dbReference type="EMBL" id="CAMPGE010024793">
    <property type="protein sequence ID" value="CAI2382610.1"/>
    <property type="molecule type" value="Genomic_DNA"/>
</dbReference>
<comment type="caution">
    <text evidence="2">The sequence shown here is derived from an EMBL/GenBank/DDBJ whole genome shotgun (WGS) entry which is preliminary data.</text>
</comment>
<organism evidence="2 3">
    <name type="scientific">Euplotes crassus</name>
    <dbReference type="NCBI Taxonomy" id="5936"/>
    <lineage>
        <taxon>Eukaryota</taxon>
        <taxon>Sar</taxon>
        <taxon>Alveolata</taxon>
        <taxon>Ciliophora</taxon>
        <taxon>Intramacronucleata</taxon>
        <taxon>Spirotrichea</taxon>
        <taxon>Hypotrichia</taxon>
        <taxon>Euplotida</taxon>
        <taxon>Euplotidae</taxon>
        <taxon>Moneuplotes</taxon>
    </lineage>
</organism>
<feature type="transmembrane region" description="Helical" evidence="1">
    <location>
        <begin position="37"/>
        <end position="60"/>
    </location>
</feature>